<feature type="domain" description="RING-type" evidence="12">
    <location>
        <begin position="11"/>
        <end position="50"/>
    </location>
</feature>
<feature type="compositionally biased region" description="Polar residues" evidence="11">
    <location>
        <begin position="375"/>
        <end position="384"/>
    </location>
</feature>
<dbReference type="SUPFAM" id="SSF57850">
    <property type="entry name" value="RING/U-box"/>
    <property type="match status" value="1"/>
</dbReference>
<evidence type="ECO:0000313" key="14">
    <source>
        <dbReference type="Proteomes" id="UP000242188"/>
    </source>
</evidence>
<evidence type="ECO:0000256" key="2">
    <source>
        <dbReference type="ARBA" id="ARBA00004123"/>
    </source>
</evidence>
<dbReference type="InterPro" id="IPR013083">
    <property type="entry name" value="Znf_RING/FYVE/PHD"/>
</dbReference>
<reference evidence="13 14" key="1">
    <citation type="journal article" date="2017" name="Nat. Ecol. Evol.">
        <title>Scallop genome provides insights into evolution of bilaterian karyotype and development.</title>
        <authorList>
            <person name="Wang S."/>
            <person name="Zhang J."/>
            <person name="Jiao W."/>
            <person name="Li J."/>
            <person name="Xun X."/>
            <person name="Sun Y."/>
            <person name="Guo X."/>
            <person name="Huan P."/>
            <person name="Dong B."/>
            <person name="Zhang L."/>
            <person name="Hu X."/>
            <person name="Sun X."/>
            <person name="Wang J."/>
            <person name="Zhao C."/>
            <person name="Wang Y."/>
            <person name="Wang D."/>
            <person name="Huang X."/>
            <person name="Wang R."/>
            <person name="Lv J."/>
            <person name="Li Y."/>
            <person name="Zhang Z."/>
            <person name="Liu B."/>
            <person name="Lu W."/>
            <person name="Hui Y."/>
            <person name="Liang J."/>
            <person name="Zhou Z."/>
            <person name="Hou R."/>
            <person name="Li X."/>
            <person name="Liu Y."/>
            <person name="Li H."/>
            <person name="Ning X."/>
            <person name="Lin Y."/>
            <person name="Zhao L."/>
            <person name="Xing Q."/>
            <person name="Dou J."/>
            <person name="Li Y."/>
            <person name="Mao J."/>
            <person name="Guo H."/>
            <person name="Dou H."/>
            <person name="Li T."/>
            <person name="Mu C."/>
            <person name="Jiang W."/>
            <person name="Fu Q."/>
            <person name="Fu X."/>
            <person name="Miao Y."/>
            <person name="Liu J."/>
            <person name="Yu Q."/>
            <person name="Li R."/>
            <person name="Liao H."/>
            <person name="Li X."/>
            <person name="Kong Y."/>
            <person name="Jiang Z."/>
            <person name="Chourrout D."/>
            <person name="Li R."/>
            <person name="Bao Z."/>
        </authorList>
    </citation>
    <scope>NUCLEOTIDE SEQUENCE [LARGE SCALE GENOMIC DNA]</scope>
    <source>
        <strain evidence="13 14">PY_sf001</strain>
    </source>
</reference>
<evidence type="ECO:0000256" key="5">
    <source>
        <dbReference type="ARBA" id="ARBA00022763"/>
    </source>
</evidence>
<dbReference type="CDD" id="cd21932">
    <property type="entry name" value="MIU2_RNF168-like"/>
    <property type="match status" value="1"/>
</dbReference>
<evidence type="ECO:0000256" key="3">
    <source>
        <dbReference type="ARBA" id="ARBA00012483"/>
    </source>
</evidence>
<evidence type="ECO:0000256" key="9">
    <source>
        <dbReference type="ARBA" id="ARBA00023242"/>
    </source>
</evidence>
<feature type="compositionally biased region" description="Basic and acidic residues" evidence="11">
    <location>
        <begin position="728"/>
        <end position="739"/>
    </location>
</feature>
<protein>
    <recommendedName>
        <fullName evidence="3">RING-type E3 ubiquitin transferase</fullName>
        <ecNumber evidence="3">2.3.2.27</ecNumber>
    </recommendedName>
</protein>
<dbReference type="EMBL" id="NEDP02005399">
    <property type="protein sequence ID" value="OWF41417.1"/>
    <property type="molecule type" value="Genomic_DNA"/>
</dbReference>
<evidence type="ECO:0000256" key="11">
    <source>
        <dbReference type="SAM" id="MobiDB-lite"/>
    </source>
</evidence>
<dbReference type="Pfam" id="PF13923">
    <property type="entry name" value="zf-C3HC4_2"/>
    <property type="match status" value="1"/>
</dbReference>
<dbReference type="EC" id="2.3.2.27" evidence="3"/>
<evidence type="ECO:0000256" key="10">
    <source>
        <dbReference type="PROSITE-ProRule" id="PRU00175"/>
    </source>
</evidence>
<feature type="region of interest" description="Disordered" evidence="11">
    <location>
        <begin position="573"/>
        <end position="634"/>
    </location>
</feature>
<dbReference type="InterPro" id="IPR001841">
    <property type="entry name" value="Znf_RING"/>
</dbReference>
<keyword evidence="7" id="KW-0833">Ubl conjugation pathway</keyword>
<keyword evidence="6 10" id="KW-0479">Metal-binding</keyword>
<name>A0A210PY54_MIZYE</name>
<dbReference type="OrthoDB" id="426657at2759"/>
<feature type="compositionally biased region" description="Polar residues" evidence="11">
    <location>
        <begin position="391"/>
        <end position="401"/>
    </location>
</feature>
<keyword evidence="5" id="KW-0227">DNA damage</keyword>
<dbReference type="CDD" id="cd22249">
    <property type="entry name" value="UDM1_RNF168_RNF169-like"/>
    <property type="match status" value="1"/>
</dbReference>
<evidence type="ECO:0000256" key="8">
    <source>
        <dbReference type="ARBA" id="ARBA00022833"/>
    </source>
</evidence>
<keyword evidence="9" id="KW-0539">Nucleus</keyword>
<keyword evidence="14" id="KW-1185">Reference proteome</keyword>
<dbReference type="PROSITE" id="PS50089">
    <property type="entry name" value="ZF_RING_2"/>
    <property type="match status" value="1"/>
</dbReference>
<dbReference type="GO" id="GO:0031491">
    <property type="term" value="F:nucleosome binding"/>
    <property type="evidence" value="ECO:0007669"/>
    <property type="project" value="TreeGrafter"/>
</dbReference>
<dbReference type="GO" id="GO:0035861">
    <property type="term" value="C:site of double-strand break"/>
    <property type="evidence" value="ECO:0007669"/>
    <property type="project" value="TreeGrafter"/>
</dbReference>
<sequence length="939" mass="105874">MEKLAVEDCMCPICMSILIEPVTMPCKHTLCMPCFKQNVEESSLSCPLCRTRISVWARRATKTGKLVNEKLWDNIKSSYRDKVDKRLAGDDDDDNAVYLPIIQLSNPGEIRKEYEAEMERLAKQRELERQKEIEASEVLIKKLQEEEVHMRETRQMEMQKMEEEDGKLAKELTGVVEEAGTDAPINFLMAESRSRLTRSTSVNTCSSSNTGRSSSLRPVSTIESFISKMREAEKLKEADRISSASSLQYIHGTPDRDFFGKSEKFLKVDTLKDIDRKSSDCSLPYLCNEQEKGDSSTNMSGKSKSRASSWNYGLVDLHTENEGLFSDELSRDLSKVSSFCATDGLVCLDTESSGASRSIVSPDIEIITDKLQNELLENSSPSTSKMDRTSSKLSRTSSIQSEDSITQELNHFKPINVCPVTPPRKLASGKVIEPPLIRTTPRNLNKTSFSSPTSNELSLSDLDACSPIMQRRLSELEEERKINVRRLSKSTLTVERYDEDGTDENNSAIPGYSDSKNNYAKVEHTQVYKRKAMDIDDMDMKISSNEASTERKLMIPLESNIDDSMDFDIPPPLSENNNIINVDSDSRSSSGSALLRKKQKKMGKLKQKDNVSQTHNVRKKGLSEEKHGCDSFSPQRSITDWVVKGDKSCRDSGKSPSLFTETLQATCLGRDEVDGDFNSNARAKKSQTRTIDHFMTKVDKECKKSEPGYSKRKRKTNQNNAYVWPDYSPKKRDAEKTSKDIVPGLSDLDASTSESDDEMNSSPEVPNRKRRTSKKRCISEVEDERTDFKRRKVDEVPKRNLTKKLKALKKTGSGPSKNSKGKVSLKKCKQLTDSVLSSDICDVTDTNCLKVSECNMTIPVDANLNIVCMDSSVEVLDILDARKKQEEMDELLALKLSKEFAIEAKLGLAAFRFKGSDNEYKLRRHPRSKPKKFEKVFDT</sequence>
<evidence type="ECO:0000259" key="12">
    <source>
        <dbReference type="PROSITE" id="PS50089"/>
    </source>
</evidence>
<dbReference type="GO" id="GO:0005634">
    <property type="term" value="C:nucleus"/>
    <property type="evidence" value="ECO:0007669"/>
    <property type="project" value="UniProtKB-SubCell"/>
</dbReference>
<keyword evidence="4" id="KW-0808">Transferase</keyword>
<evidence type="ECO:0000256" key="7">
    <source>
        <dbReference type="ARBA" id="ARBA00022786"/>
    </source>
</evidence>
<dbReference type="CDD" id="cd16550">
    <property type="entry name" value="RING-HC_RNF168"/>
    <property type="match status" value="1"/>
</dbReference>
<feature type="compositionally biased region" description="Basic residues" evidence="11">
    <location>
        <begin position="595"/>
        <end position="605"/>
    </location>
</feature>
<feature type="compositionally biased region" description="Low complexity" evidence="11">
    <location>
        <begin position="574"/>
        <end position="594"/>
    </location>
</feature>
<dbReference type="AlphaFoldDB" id="A0A210PY54"/>
<dbReference type="GO" id="GO:0008270">
    <property type="term" value="F:zinc ion binding"/>
    <property type="evidence" value="ECO:0007669"/>
    <property type="project" value="UniProtKB-KW"/>
</dbReference>
<dbReference type="STRING" id="6573.A0A210PY54"/>
<feature type="region of interest" description="Disordered" evidence="11">
    <location>
        <begin position="375"/>
        <end position="401"/>
    </location>
</feature>
<dbReference type="PANTHER" id="PTHR23328:SF0">
    <property type="entry name" value="RING-TYPE DOMAIN-CONTAINING PROTEIN"/>
    <property type="match status" value="1"/>
</dbReference>
<dbReference type="GO" id="GO:0006302">
    <property type="term" value="P:double-strand break repair"/>
    <property type="evidence" value="ECO:0007669"/>
    <property type="project" value="TreeGrafter"/>
</dbReference>
<feature type="region of interest" description="Disordered" evidence="11">
    <location>
        <begin position="703"/>
        <end position="779"/>
    </location>
</feature>
<comment type="catalytic activity">
    <reaction evidence="1">
        <text>S-ubiquitinyl-[E2 ubiquitin-conjugating enzyme]-L-cysteine + [acceptor protein]-L-lysine = [E2 ubiquitin-conjugating enzyme]-L-cysteine + N(6)-ubiquitinyl-[acceptor protein]-L-lysine.</text>
        <dbReference type="EC" id="2.3.2.27"/>
    </reaction>
</comment>
<dbReference type="PANTHER" id="PTHR23328">
    <property type="entry name" value="RING-TYPE DOMAIN-CONTAINING PROTEIN"/>
    <property type="match status" value="1"/>
</dbReference>
<organism evidence="13 14">
    <name type="scientific">Mizuhopecten yessoensis</name>
    <name type="common">Japanese scallop</name>
    <name type="synonym">Patinopecten yessoensis</name>
    <dbReference type="NCBI Taxonomy" id="6573"/>
    <lineage>
        <taxon>Eukaryota</taxon>
        <taxon>Metazoa</taxon>
        <taxon>Spiralia</taxon>
        <taxon>Lophotrochozoa</taxon>
        <taxon>Mollusca</taxon>
        <taxon>Bivalvia</taxon>
        <taxon>Autobranchia</taxon>
        <taxon>Pteriomorphia</taxon>
        <taxon>Pectinida</taxon>
        <taxon>Pectinoidea</taxon>
        <taxon>Pectinidae</taxon>
        <taxon>Mizuhopecten</taxon>
    </lineage>
</organism>
<evidence type="ECO:0000256" key="4">
    <source>
        <dbReference type="ARBA" id="ARBA00022679"/>
    </source>
</evidence>
<evidence type="ECO:0000313" key="13">
    <source>
        <dbReference type="EMBL" id="OWF41417.1"/>
    </source>
</evidence>
<comment type="subcellular location">
    <subcellularLocation>
        <location evidence="2">Nucleus</location>
    </subcellularLocation>
</comment>
<dbReference type="GO" id="GO:0061630">
    <property type="term" value="F:ubiquitin protein ligase activity"/>
    <property type="evidence" value="ECO:0007669"/>
    <property type="project" value="UniProtKB-EC"/>
</dbReference>
<dbReference type="Gene3D" id="3.30.40.10">
    <property type="entry name" value="Zinc/RING finger domain, C3HC4 (zinc finger)"/>
    <property type="match status" value="1"/>
</dbReference>
<dbReference type="InterPro" id="IPR051657">
    <property type="entry name" value="RNF168/RNF169_E3_ubiq-ligase"/>
</dbReference>
<proteinExistence type="predicted"/>
<accession>A0A210PY54</accession>
<keyword evidence="6 10" id="KW-0863">Zinc-finger</keyword>
<dbReference type="SMART" id="SM00184">
    <property type="entry name" value="RING"/>
    <property type="match status" value="1"/>
</dbReference>
<evidence type="ECO:0000256" key="1">
    <source>
        <dbReference type="ARBA" id="ARBA00000900"/>
    </source>
</evidence>
<comment type="caution">
    <text evidence="13">The sequence shown here is derived from an EMBL/GenBank/DDBJ whole genome shotgun (WGS) entry which is preliminary data.</text>
</comment>
<gene>
    <name evidence="13" type="ORF">KP79_PYT20598</name>
</gene>
<dbReference type="Proteomes" id="UP000242188">
    <property type="component" value="Unassembled WGS sequence"/>
</dbReference>
<evidence type="ECO:0000256" key="6">
    <source>
        <dbReference type="ARBA" id="ARBA00022771"/>
    </source>
</evidence>
<keyword evidence="8" id="KW-0862">Zinc</keyword>